<dbReference type="EMBL" id="NHRY01000245">
    <property type="protein sequence ID" value="PPQ28314.1"/>
    <property type="molecule type" value="Genomic_DNA"/>
</dbReference>
<dbReference type="AlphaFoldDB" id="A0A2S6N121"/>
<dbReference type="RefSeq" id="WP_104521491.1">
    <property type="nucleotide sequence ID" value="NZ_NHRY01000245.1"/>
</dbReference>
<accession>A0A2S6N121</accession>
<keyword evidence="1" id="KW-1133">Transmembrane helix</keyword>
<keyword evidence="3" id="KW-1185">Reference proteome</keyword>
<evidence type="ECO:0000313" key="2">
    <source>
        <dbReference type="EMBL" id="PPQ28314.1"/>
    </source>
</evidence>
<evidence type="ECO:0000256" key="1">
    <source>
        <dbReference type="SAM" id="Phobius"/>
    </source>
</evidence>
<gene>
    <name evidence="2" type="ORF">CCS01_24730</name>
</gene>
<keyword evidence="1" id="KW-0472">Membrane</keyword>
<protein>
    <submittedName>
        <fullName evidence="2">Uncharacterized protein</fullName>
    </submittedName>
</protein>
<evidence type="ECO:0000313" key="3">
    <source>
        <dbReference type="Proteomes" id="UP000239724"/>
    </source>
</evidence>
<reference evidence="2 3" key="1">
    <citation type="journal article" date="2018" name="Arch. Microbiol.">
        <title>New insights into the metabolic potential of the phototrophic purple bacterium Rhodopila globiformis DSM 161(T) from its draft genome sequence and evidence for a vanadium-dependent nitrogenase.</title>
        <authorList>
            <person name="Imhoff J.F."/>
            <person name="Rahn T."/>
            <person name="Kunzel S."/>
            <person name="Neulinger S.C."/>
        </authorList>
    </citation>
    <scope>NUCLEOTIDE SEQUENCE [LARGE SCALE GENOMIC DNA]</scope>
    <source>
        <strain evidence="2 3">DSM 161</strain>
    </source>
</reference>
<sequence length="135" mass="14486">MLRPVRLARIAAEAESVRLRGLVSRVATRAAMAGVALVFLLAVLVFVHIAAFDALWIHARLSFLASTGIVGGVDLVIAIILGLVARSSTPSETEVEALNVRRRAVQGLPHTLSASQMMLPVLEMAASARQRKQPR</sequence>
<organism evidence="2 3">
    <name type="scientific">Rhodopila globiformis</name>
    <name type="common">Rhodopseudomonas globiformis</name>
    <dbReference type="NCBI Taxonomy" id="1071"/>
    <lineage>
        <taxon>Bacteria</taxon>
        <taxon>Pseudomonadati</taxon>
        <taxon>Pseudomonadota</taxon>
        <taxon>Alphaproteobacteria</taxon>
        <taxon>Acetobacterales</taxon>
        <taxon>Acetobacteraceae</taxon>
        <taxon>Rhodopila</taxon>
    </lineage>
</organism>
<feature type="transmembrane region" description="Helical" evidence="1">
    <location>
        <begin position="30"/>
        <end position="51"/>
    </location>
</feature>
<name>A0A2S6N121_RHOGL</name>
<comment type="caution">
    <text evidence="2">The sequence shown here is derived from an EMBL/GenBank/DDBJ whole genome shotgun (WGS) entry which is preliminary data.</text>
</comment>
<proteinExistence type="predicted"/>
<feature type="transmembrane region" description="Helical" evidence="1">
    <location>
        <begin position="63"/>
        <end position="84"/>
    </location>
</feature>
<keyword evidence="1" id="KW-0812">Transmembrane</keyword>
<dbReference type="Proteomes" id="UP000239724">
    <property type="component" value="Unassembled WGS sequence"/>
</dbReference>